<dbReference type="Pfam" id="PF17651">
    <property type="entry name" value="Raco_middle"/>
    <property type="match status" value="1"/>
</dbReference>
<proteinExistence type="predicted"/>
<dbReference type="PANTHER" id="PTHR42895:SF1">
    <property type="entry name" value="IRON-SULFUR CLUSTER PROTEIN"/>
    <property type="match status" value="1"/>
</dbReference>
<dbReference type="Pfam" id="PF00111">
    <property type="entry name" value="Fer2"/>
    <property type="match status" value="1"/>
</dbReference>
<dbReference type="InterPro" id="IPR041414">
    <property type="entry name" value="Raco-like_middle"/>
</dbReference>
<dbReference type="Gene3D" id="3.10.20.880">
    <property type="match status" value="1"/>
</dbReference>
<dbReference type="EMBL" id="JACNLK010000022">
    <property type="protein sequence ID" value="MBC8207906.1"/>
    <property type="molecule type" value="Genomic_DNA"/>
</dbReference>
<feature type="domain" description="2Fe-2S ferredoxin-type" evidence="1">
    <location>
        <begin position="1"/>
        <end position="83"/>
    </location>
</feature>
<evidence type="ECO:0000313" key="3">
    <source>
        <dbReference type="Proteomes" id="UP000599024"/>
    </source>
</evidence>
<protein>
    <submittedName>
        <fullName evidence="2">DUF4445 domain-containing protein</fullName>
    </submittedName>
</protein>
<dbReference type="InterPro" id="IPR036010">
    <property type="entry name" value="2Fe-2S_ferredoxin-like_sf"/>
</dbReference>
<dbReference type="Pfam" id="PF14574">
    <property type="entry name" value="RACo_C_ter"/>
    <property type="match status" value="1"/>
</dbReference>
<dbReference type="InterPro" id="IPR040506">
    <property type="entry name" value="RACo_linker"/>
</dbReference>
<dbReference type="AlphaFoldDB" id="A0A8J6T8X1"/>
<dbReference type="InterPro" id="IPR027980">
    <property type="entry name" value="RACo_C"/>
</dbReference>
<dbReference type="Proteomes" id="UP000599024">
    <property type="component" value="Unassembled WGS sequence"/>
</dbReference>
<dbReference type="InterPro" id="IPR052911">
    <property type="entry name" value="Corrinoid_activation_enz"/>
</dbReference>
<dbReference type="Pfam" id="PF17650">
    <property type="entry name" value="RACo_linker"/>
    <property type="match status" value="1"/>
</dbReference>
<dbReference type="Gene3D" id="3.30.420.480">
    <property type="entry name" value="Domain of unknown function (DUF4445)"/>
    <property type="match status" value="1"/>
</dbReference>
<dbReference type="SUPFAM" id="SSF54292">
    <property type="entry name" value="2Fe-2S ferredoxin-like"/>
    <property type="match status" value="1"/>
</dbReference>
<dbReference type="PROSITE" id="PS51085">
    <property type="entry name" value="2FE2S_FER_2"/>
    <property type="match status" value="1"/>
</dbReference>
<name>A0A8J6T8X1_9BACT</name>
<dbReference type="GO" id="GO:0051536">
    <property type="term" value="F:iron-sulfur cluster binding"/>
    <property type="evidence" value="ECO:0007669"/>
    <property type="project" value="InterPro"/>
</dbReference>
<dbReference type="Gene3D" id="3.10.20.30">
    <property type="match status" value="1"/>
</dbReference>
<accession>A0A8J6T8X1</accession>
<sequence>MGRELHLPAGTTVMRAARQAGVHINASCGGAGTCGKCRVRVLHGEVDRGVSERLSAEDIAQGIRQACSAEITADVTLQILDAGDLQRGQLGIDVPVRHRAALYVFDVAELHEAGIFTPPVEKFFLEMPRPDLNDHQADAGRVIRSMKEQYNEHRIQVNFPVLQGLRRTVREDDFRVTVTLERPVNPHSRSRMIQVQAGNWARRNFGLAIDIGTTTVYGQLIDILSGEVLAENGVYNKQISYCEDVISRMIHAEQPDGLEHMHDLVLESINGVVNAILDQARVARDEISSVTLAGNTAMTHLFLQLEPHNIRRAPYVPVSTFYPPIRATDLGLVLADHAIALCYPAVSSYVGGDIVAGVMGSGMYRTEKMTLYVDIGTNAEIVIGNREWLACAACSAGPAFEGGGIQHGMRAADGAIEDFSIDPLTLEPMALTVNNKPARGICGSGLLIMIAELFEAGIVDHRGRFDRSLDSTRLRQGRSGFEYVIVRRDDSDMDQDIVLTEVDIDNFIRAKGAIHAGVRTLLAEVGLDVGDLEQIILAGGFGSYVDLDSAMIVGLLPEMDPGQVVYVGNGSLMGCRMSALSNHIRRDVVNTIRRMTSFELSEVSAYHEHYVASLFLPHTDLDIFPLASRRRLQGETG</sequence>
<evidence type="ECO:0000259" key="1">
    <source>
        <dbReference type="PROSITE" id="PS51085"/>
    </source>
</evidence>
<dbReference type="InterPro" id="IPR042259">
    <property type="entry name" value="Raco-like_middle_sf"/>
</dbReference>
<dbReference type="InterPro" id="IPR001041">
    <property type="entry name" value="2Fe-2S_ferredoxin-type"/>
</dbReference>
<comment type="caution">
    <text evidence="2">The sequence shown here is derived from an EMBL/GenBank/DDBJ whole genome shotgun (WGS) entry which is preliminary data.</text>
</comment>
<gene>
    <name evidence="2" type="ORF">H8E79_01915</name>
</gene>
<reference evidence="2 3" key="1">
    <citation type="submission" date="2020-08" db="EMBL/GenBank/DDBJ databases">
        <title>Bridging the membrane lipid divide: bacteria of the FCB group superphylum have the potential to synthesize archaeal ether lipids.</title>
        <authorList>
            <person name="Villanueva L."/>
            <person name="Von Meijenfeldt F.A.B."/>
            <person name="Westbye A.B."/>
            <person name="Yadav S."/>
            <person name="Hopmans E.C."/>
            <person name="Dutilh B.E."/>
            <person name="Sinninghe Damste J.S."/>
        </authorList>
    </citation>
    <scope>NUCLEOTIDE SEQUENCE [LARGE SCALE GENOMIC DNA]</scope>
    <source>
        <strain evidence="2">NIOZ-UU81</strain>
    </source>
</reference>
<organism evidence="2 3">
    <name type="scientific">Candidatus Desulfatifera sulfidica</name>
    <dbReference type="NCBI Taxonomy" id="2841691"/>
    <lineage>
        <taxon>Bacteria</taxon>
        <taxon>Pseudomonadati</taxon>
        <taxon>Thermodesulfobacteriota</taxon>
        <taxon>Desulfobulbia</taxon>
        <taxon>Desulfobulbales</taxon>
        <taxon>Desulfobulbaceae</taxon>
        <taxon>Candidatus Desulfatifera</taxon>
    </lineage>
</organism>
<evidence type="ECO:0000313" key="2">
    <source>
        <dbReference type="EMBL" id="MBC8207906.1"/>
    </source>
</evidence>
<dbReference type="InterPro" id="IPR012675">
    <property type="entry name" value="Beta-grasp_dom_sf"/>
</dbReference>
<dbReference type="CDD" id="cd00207">
    <property type="entry name" value="fer2"/>
    <property type="match status" value="1"/>
</dbReference>
<dbReference type="PANTHER" id="PTHR42895">
    <property type="entry name" value="IRON-SULFUR CLUSTER-BINDING PROTEIN-RELATED"/>
    <property type="match status" value="1"/>
</dbReference>